<dbReference type="PANTHER" id="PTHR37761:SF2">
    <property type="entry name" value="OS09G0108400 PROTEIN"/>
    <property type="match status" value="1"/>
</dbReference>
<evidence type="ECO:0000256" key="1">
    <source>
        <dbReference type="SAM" id="Coils"/>
    </source>
</evidence>
<evidence type="ECO:0000256" key="2">
    <source>
        <dbReference type="SAM" id="Phobius"/>
    </source>
</evidence>
<proteinExistence type="predicted"/>
<feature type="transmembrane region" description="Helical" evidence="2">
    <location>
        <begin position="325"/>
        <end position="344"/>
    </location>
</feature>
<dbReference type="PANTHER" id="PTHR37761">
    <property type="entry name" value="OS09G0108400 PROTEIN"/>
    <property type="match status" value="1"/>
</dbReference>
<keyword evidence="2" id="KW-0812">Transmembrane</keyword>
<sequence>MAGILAWAADVVGGAGGSDDEADDDARAAASAAMTPAQRLRAADLDARAASLRRAIQDLRLRVPPPHVAQRLPHLHAHSLASSAALALQLNAHSSTKEQTQQREVTLQEENAAYEKAISECNQKIQEKQMEASQLQSNLEEIEVTEHNLKTQLENALKEQEATQHKASTAASGTTENALLEAKSAINLKSKDLEEKKRELELLDNKVQTLEKEWSVVEEESLKKPTPAQREKVLERQLHSLIEQLTAKQAQAEILATDVHSKEKELERLNHLHRNLYSSANETGAPRSRLNRGLLSGPEDYYYDPKGGRRPYQAGLRTEGQNRLMILRSAIVLYVLLLHVIVFIKISV</sequence>
<reference evidence="3" key="1">
    <citation type="submission" date="2020-10" db="EMBL/GenBank/DDBJ databases">
        <authorList>
            <person name="Han B."/>
            <person name="Lu T."/>
            <person name="Zhao Q."/>
            <person name="Huang X."/>
            <person name="Zhao Y."/>
        </authorList>
    </citation>
    <scope>NUCLEOTIDE SEQUENCE</scope>
</reference>
<dbReference type="OrthoDB" id="780812at2759"/>
<dbReference type="AlphaFoldDB" id="A0A811PQL1"/>
<keyword evidence="2" id="KW-0472">Membrane</keyword>
<accession>A0A811PQL1</accession>
<comment type="caution">
    <text evidence="3">The sequence shown here is derived from an EMBL/GenBank/DDBJ whole genome shotgun (WGS) entry which is preliminary data.</text>
</comment>
<keyword evidence="4" id="KW-1185">Reference proteome</keyword>
<evidence type="ECO:0000313" key="4">
    <source>
        <dbReference type="Proteomes" id="UP000604825"/>
    </source>
</evidence>
<protein>
    <submittedName>
        <fullName evidence="3">Uncharacterized protein</fullName>
    </submittedName>
</protein>
<dbReference type="EMBL" id="CAJGYO010000007">
    <property type="protein sequence ID" value="CAD6248207.1"/>
    <property type="molecule type" value="Genomic_DNA"/>
</dbReference>
<evidence type="ECO:0000313" key="3">
    <source>
        <dbReference type="EMBL" id="CAD6248207.1"/>
    </source>
</evidence>
<organism evidence="3 4">
    <name type="scientific">Miscanthus lutarioriparius</name>
    <dbReference type="NCBI Taxonomy" id="422564"/>
    <lineage>
        <taxon>Eukaryota</taxon>
        <taxon>Viridiplantae</taxon>
        <taxon>Streptophyta</taxon>
        <taxon>Embryophyta</taxon>
        <taxon>Tracheophyta</taxon>
        <taxon>Spermatophyta</taxon>
        <taxon>Magnoliopsida</taxon>
        <taxon>Liliopsida</taxon>
        <taxon>Poales</taxon>
        <taxon>Poaceae</taxon>
        <taxon>PACMAD clade</taxon>
        <taxon>Panicoideae</taxon>
        <taxon>Andropogonodae</taxon>
        <taxon>Andropogoneae</taxon>
        <taxon>Saccharinae</taxon>
        <taxon>Miscanthus</taxon>
    </lineage>
</organism>
<keyword evidence="2" id="KW-1133">Transmembrane helix</keyword>
<dbReference type="Proteomes" id="UP000604825">
    <property type="component" value="Unassembled WGS sequence"/>
</dbReference>
<gene>
    <name evidence="3" type="ORF">NCGR_LOCUS32363</name>
</gene>
<feature type="coiled-coil region" evidence="1">
    <location>
        <begin position="97"/>
        <end position="251"/>
    </location>
</feature>
<keyword evidence="1" id="KW-0175">Coiled coil</keyword>
<name>A0A811PQL1_9POAL</name>